<evidence type="ECO:0000256" key="5">
    <source>
        <dbReference type="SAM" id="MobiDB-lite"/>
    </source>
</evidence>
<organism evidence="7 8">
    <name type="scientific">Aspergillus arachidicola</name>
    <dbReference type="NCBI Taxonomy" id="656916"/>
    <lineage>
        <taxon>Eukaryota</taxon>
        <taxon>Fungi</taxon>
        <taxon>Dikarya</taxon>
        <taxon>Ascomycota</taxon>
        <taxon>Pezizomycotina</taxon>
        <taxon>Eurotiomycetes</taxon>
        <taxon>Eurotiomycetidae</taxon>
        <taxon>Eurotiales</taxon>
        <taxon>Aspergillaceae</taxon>
        <taxon>Aspergillus</taxon>
        <taxon>Aspergillus subgen. Circumdati</taxon>
    </lineage>
</organism>
<feature type="region of interest" description="Disordered" evidence="5">
    <location>
        <begin position="229"/>
        <end position="254"/>
    </location>
</feature>
<evidence type="ECO:0000313" key="8">
    <source>
        <dbReference type="Proteomes" id="UP000231358"/>
    </source>
</evidence>
<comment type="caution">
    <text evidence="7">The sequence shown here is derived from an EMBL/GenBank/DDBJ whole genome shotgun (WGS) entry which is preliminary data.</text>
</comment>
<gene>
    <name evidence="7" type="ORF">AARAC_008637</name>
</gene>
<keyword evidence="3 6" id="KW-1133">Transmembrane helix</keyword>
<keyword evidence="8" id="KW-1185">Reference proteome</keyword>
<feature type="region of interest" description="Disordered" evidence="5">
    <location>
        <begin position="135"/>
        <end position="157"/>
    </location>
</feature>
<evidence type="ECO:0000256" key="2">
    <source>
        <dbReference type="ARBA" id="ARBA00022692"/>
    </source>
</evidence>
<sequence length="254" mass="27557">MSNDWGSPYSFSFRRNGPHLRTETDCGQTWQPFHACCPNGNHCPTQNNVKCSSSDADCPDLLKKQPRCANSTGNLLKANGYFCCPPETVAFSRKENGWRLFLLVRVYTLGRVLTSTPIASSMISIWLVTSTLPTTSTTVPPTQTSTTNTSPQDRSSQFSQVNTGAVAGGVVGGVAGVAIVAFLLWFYIRRRAASLRQGPRASSYSYGSGTPKAVVARNSVPQELDCHDGAQPPRYELGAQGTTTQPEMRVTNRV</sequence>
<evidence type="ECO:0000256" key="6">
    <source>
        <dbReference type="SAM" id="Phobius"/>
    </source>
</evidence>
<dbReference type="Proteomes" id="UP000231358">
    <property type="component" value="Unassembled WGS sequence"/>
</dbReference>
<evidence type="ECO:0000256" key="4">
    <source>
        <dbReference type="ARBA" id="ARBA00023136"/>
    </source>
</evidence>
<dbReference type="PANTHER" id="PTHR15549:SF26">
    <property type="entry name" value="AXIAL BUDDING PATTERN PROTEIN 2-RELATED"/>
    <property type="match status" value="1"/>
</dbReference>
<reference evidence="7 8" key="1">
    <citation type="submission" date="2017-05" db="EMBL/GenBank/DDBJ databases">
        <title>Genome sequence for an aflatoxigenic pathogen of Argentinian peanut, Aspergillus arachidicola.</title>
        <authorList>
            <person name="Moore G."/>
            <person name="Beltz S.B."/>
            <person name="Mack B.M."/>
        </authorList>
    </citation>
    <scope>NUCLEOTIDE SEQUENCE [LARGE SCALE GENOMIC DNA]</scope>
    <source>
        <strain evidence="7 8">CBS 117610</strain>
    </source>
</reference>
<evidence type="ECO:0000256" key="3">
    <source>
        <dbReference type="ARBA" id="ARBA00022989"/>
    </source>
</evidence>
<dbReference type="PANTHER" id="PTHR15549">
    <property type="entry name" value="PAIRED IMMUNOGLOBULIN-LIKE TYPE 2 RECEPTOR"/>
    <property type="match status" value="1"/>
</dbReference>
<proteinExistence type="predicted"/>
<dbReference type="AlphaFoldDB" id="A0A2G7FTL9"/>
<dbReference type="GO" id="GO:0016020">
    <property type="term" value="C:membrane"/>
    <property type="evidence" value="ECO:0007669"/>
    <property type="project" value="UniProtKB-SubCell"/>
</dbReference>
<protein>
    <recommendedName>
        <fullName evidence="9">Glycophorin A domain protein</fullName>
    </recommendedName>
</protein>
<keyword evidence="2 6" id="KW-0812">Transmembrane</keyword>
<keyword evidence="4 6" id="KW-0472">Membrane</keyword>
<feature type="compositionally biased region" description="Low complexity" evidence="5">
    <location>
        <begin position="135"/>
        <end position="152"/>
    </location>
</feature>
<evidence type="ECO:0000256" key="1">
    <source>
        <dbReference type="ARBA" id="ARBA00004167"/>
    </source>
</evidence>
<dbReference type="STRING" id="656916.A0A2G7FTL9"/>
<accession>A0A2G7FTL9</accession>
<comment type="subcellular location">
    <subcellularLocation>
        <location evidence="1">Membrane</location>
        <topology evidence="1">Single-pass membrane protein</topology>
    </subcellularLocation>
</comment>
<dbReference type="EMBL" id="NEXV01000418">
    <property type="protein sequence ID" value="PIG83980.1"/>
    <property type="molecule type" value="Genomic_DNA"/>
</dbReference>
<dbReference type="InterPro" id="IPR051694">
    <property type="entry name" value="Immunoregulatory_rcpt-like"/>
</dbReference>
<dbReference type="GO" id="GO:0071944">
    <property type="term" value="C:cell periphery"/>
    <property type="evidence" value="ECO:0007669"/>
    <property type="project" value="UniProtKB-ARBA"/>
</dbReference>
<feature type="transmembrane region" description="Helical" evidence="6">
    <location>
        <begin position="165"/>
        <end position="188"/>
    </location>
</feature>
<feature type="transmembrane region" description="Helical" evidence="6">
    <location>
        <begin position="102"/>
        <end position="128"/>
    </location>
</feature>
<name>A0A2G7FTL9_9EURO</name>
<evidence type="ECO:0000313" key="7">
    <source>
        <dbReference type="EMBL" id="PIG83980.1"/>
    </source>
</evidence>
<evidence type="ECO:0008006" key="9">
    <source>
        <dbReference type="Google" id="ProtNLM"/>
    </source>
</evidence>